<evidence type="ECO:0000256" key="1">
    <source>
        <dbReference type="SAM" id="Phobius"/>
    </source>
</evidence>
<dbReference type="AlphaFoldDB" id="A0A1P8UHU7"/>
<accession>A0A1P8UHU7</accession>
<evidence type="ECO:0000313" key="3">
    <source>
        <dbReference type="Proteomes" id="UP000243807"/>
    </source>
</evidence>
<gene>
    <name evidence="2" type="ORF">BW247_10065</name>
</gene>
<feature type="transmembrane region" description="Helical" evidence="1">
    <location>
        <begin position="21"/>
        <end position="39"/>
    </location>
</feature>
<sequence>MRGPLRQSPRAAARRERFMPWWLPLAILGATAFALWLLFPKTYIEQTLRAQTRPNAATLAYLQLLVKANPDNLSTRLMLIEKALLVQNLPLARQALAHWRNRPLETLPLDIARARLHLLRLELLAGPPQAPERQQRVARYTRDLLQLAPRLTTEQALQETRFTLQLGAYATVAAVDRTLLRRTAQPALREQVYTQGITALLAGGQPRAALAFARTEMGHVPHNDALWRRLIRLALAAGQPELAARCARRLVGLPEPAG</sequence>
<name>A0A1P8UHU7_9GAMM</name>
<keyword evidence="1" id="KW-0472">Membrane</keyword>
<dbReference type="KEGG" id="afy:BW247_10065"/>
<keyword evidence="1" id="KW-1133">Transmembrane helix</keyword>
<dbReference type="EMBL" id="CP019434">
    <property type="protein sequence ID" value="APZ43392.1"/>
    <property type="molecule type" value="Genomic_DNA"/>
</dbReference>
<organism evidence="2 3">
    <name type="scientific">Acidihalobacter ferrooxydans</name>
    <dbReference type="NCBI Taxonomy" id="1765967"/>
    <lineage>
        <taxon>Bacteria</taxon>
        <taxon>Pseudomonadati</taxon>
        <taxon>Pseudomonadota</taxon>
        <taxon>Gammaproteobacteria</taxon>
        <taxon>Chromatiales</taxon>
        <taxon>Ectothiorhodospiraceae</taxon>
        <taxon>Acidihalobacter</taxon>
    </lineage>
</organism>
<evidence type="ECO:0000313" key="2">
    <source>
        <dbReference type="EMBL" id="APZ43392.1"/>
    </source>
</evidence>
<proteinExistence type="predicted"/>
<dbReference type="RefSeq" id="WP_076837033.1">
    <property type="nucleotide sequence ID" value="NZ_CP019434.1"/>
</dbReference>
<dbReference type="OrthoDB" id="9875518at2"/>
<reference evidence="2 3" key="1">
    <citation type="submission" date="2017-01" db="EMBL/GenBank/DDBJ databases">
        <title>Draft sequence of Acidihalobacter ferrooxidans strain DSM 14175 (strain V8).</title>
        <authorList>
            <person name="Khaleque H.N."/>
            <person name="Ramsay J.P."/>
            <person name="Murphy R.J.T."/>
            <person name="Kaksonen A.H."/>
            <person name="Boxall N.J."/>
            <person name="Watkin E.L.J."/>
        </authorList>
    </citation>
    <scope>NUCLEOTIDE SEQUENCE [LARGE SCALE GENOMIC DNA]</scope>
    <source>
        <strain evidence="2 3">V8</strain>
    </source>
</reference>
<dbReference type="STRING" id="1765967.BW247_10065"/>
<dbReference type="Proteomes" id="UP000243807">
    <property type="component" value="Chromosome"/>
</dbReference>
<protein>
    <submittedName>
        <fullName evidence="2">Uncharacterized protein</fullName>
    </submittedName>
</protein>
<keyword evidence="3" id="KW-1185">Reference proteome</keyword>
<keyword evidence="1" id="KW-0812">Transmembrane</keyword>